<name>A0A1I4TSU0_9EURY</name>
<evidence type="ECO:0000313" key="3">
    <source>
        <dbReference type="Proteomes" id="UP000198535"/>
    </source>
</evidence>
<sequence length="160" mass="17951">MQFEKIISIVLLKTIYEKMGNKMVERKFLRIIMSSITSEQLFYSLGLSVILFLLVFVSEIVFFAYTVVPIIYGWFSRDKIGSIIVGVVPVLGFLLSGILVLTGTHDQDTSRIGIAILYFGTLAIIGGMGGYFGAKRKKMYLIPVIILSCIWFMIFISGLN</sequence>
<reference evidence="3" key="1">
    <citation type="submission" date="2016-10" db="EMBL/GenBank/DDBJ databases">
        <authorList>
            <person name="Varghese N."/>
            <person name="Submissions S."/>
        </authorList>
    </citation>
    <scope>NUCLEOTIDE SEQUENCE [LARGE SCALE GENOMIC DNA]</scope>
    <source>
        <strain evidence="3">Mob M</strain>
    </source>
</reference>
<protein>
    <submittedName>
        <fullName evidence="2">Uncharacterized protein</fullName>
    </submittedName>
</protein>
<proteinExistence type="predicted"/>
<feature type="transmembrane region" description="Helical" evidence="1">
    <location>
        <begin position="80"/>
        <end position="100"/>
    </location>
</feature>
<dbReference type="OrthoDB" id="136409at2157"/>
<dbReference type="AlphaFoldDB" id="A0A1I4TSU0"/>
<keyword evidence="1" id="KW-1133">Transmembrane helix</keyword>
<gene>
    <name evidence="2" type="ORF">SAMN04488696_2437</name>
</gene>
<dbReference type="Proteomes" id="UP000198535">
    <property type="component" value="Unassembled WGS sequence"/>
</dbReference>
<feature type="transmembrane region" description="Helical" evidence="1">
    <location>
        <begin position="112"/>
        <end position="133"/>
    </location>
</feature>
<keyword evidence="1" id="KW-0812">Transmembrane</keyword>
<dbReference type="RefSeq" id="WP_091937299.1">
    <property type="nucleotide sequence ID" value="NZ_FOUJ01000005.1"/>
</dbReference>
<dbReference type="EMBL" id="FOUJ01000005">
    <property type="protein sequence ID" value="SFM79731.1"/>
    <property type="molecule type" value="Genomic_DNA"/>
</dbReference>
<keyword evidence="1" id="KW-0472">Membrane</keyword>
<evidence type="ECO:0000256" key="1">
    <source>
        <dbReference type="SAM" id="Phobius"/>
    </source>
</evidence>
<feature type="transmembrane region" description="Helical" evidence="1">
    <location>
        <begin position="140"/>
        <end position="159"/>
    </location>
</feature>
<feature type="transmembrane region" description="Helical" evidence="1">
    <location>
        <begin position="41"/>
        <end position="68"/>
    </location>
</feature>
<keyword evidence="3" id="KW-1185">Reference proteome</keyword>
<accession>A0A1I4TSU0</accession>
<evidence type="ECO:0000313" key="2">
    <source>
        <dbReference type="EMBL" id="SFM79731.1"/>
    </source>
</evidence>
<organism evidence="2 3">
    <name type="scientific">Methanolobus profundi</name>
    <dbReference type="NCBI Taxonomy" id="487685"/>
    <lineage>
        <taxon>Archaea</taxon>
        <taxon>Methanobacteriati</taxon>
        <taxon>Methanobacteriota</taxon>
        <taxon>Stenosarchaea group</taxon>
        <taxon>Methanomicrobia</taxon>
        <taxon>Methanosarcinales</taxon>
        <taxon>Methanosarcinaceae</taxon>
        <taxon>Methanolobus</taxon>
    </lineage>
</organism>